<accession>A0AAV5V2B1</accession>
<keyword evidence="1" id="KW-0472">Membrane</keyword>
<name>A0AAV5V2B1_9BILA</name>
<feature type="non-terminal residue" evidence="2">
    <location>
        <position position="630"/>
    </location>
</feature>
<keyword evidence="3" id="KW-1185">Reference proteome</keyword>
<keyword evidence="1" id="KW-0812">Transmembrane</keyword>
<organism evidence="2 3">
    <name type="scientific">Pristionchus fissidentatus</name>
    <dbReference type="NCBI Taxonomy" id="1538716"/>
    <lineage>
        <taxon>Eukaryota</taxon>
        <taxon>Metazoa</taxon>
        <taxon>Ecdysozoa</taxon>
        <taxon>Nematoda</taxon>
        <taxon>Chromadorea</taxon>
        <taxon>Rhabditida</taxon>
        <taxon>Rhabditina</taxon>
        <taxon>Diplogasteromorpha</taxon>
        <taxon>Diplogasteroidea</taxon>
        <taxon>Neodiplogasteridae</taxon>
        <taxon>Pristionchus</taxon>
    </lineage>
</organism>
<reference evidence="2" key="1">
    <citation type="submission" date="2023-10" db="EMBL/GenBank/DDBJ databases">
        <title>Genome assembly of Pristionchus species.</title>
        <authorList>
            <person name="Yoshida K."/>
            <person name="Sommer R.J."/>
        </authorList>
    </citation>
    <scope>NUCLEOTIDE SEQUENCE</scope>
    <source>
        <strain evidence="2">RS5133</strain>
    </source>
</reference>
<feature type="non-terminal residue" evidence="2">
    <location>
        <position position="1"/>
    </location>
</feature>
<evidence type="ECO:0000313" key="3">
    <source>
        <dbReference type="Proteomes" id="UP001432322"/>
    </source>
</evidence>
<dbReference type="Proteomes" id="UP001432322">
    <property type="component" value="Unassembled WGS sequence"/>
</dbReference>
<gene>
    <name evidence="2" type="ORF">PFISCL1PPCAC_3774</name>
</gene>
<feature type="transmembrane region" description="Helical" evidence="1">
    <location>
        <begin position="180"/>
        <end position="207"/>
    </location>
</feature>
<evidence type="ECO:0000313" key="2">
    <source>
        <dbReference type="EMBL" id="GMT12477.1"/>
    </source>
</evidence>
<protein>
    <submittedName>
        <fullName evidence="2">Uncharacterized protein</fullName>
    </submittedName>
</protein>
<feature type="transmembrane region" description="Helical" evidence="1">
    <location>
        <begin position="141"/>
        <end position="160"/>
    </location>
</feature>
<comment type="caution">
    <text evidence="2">The sequence shown here is derived from an EMBL/GenBank/DDBJ whole genome shotgun (WGS) entry which is preliminary data.</text>
</comment>
<keyword evidence="1" id="KW-1133">Transmembrane helix</keyword>
<proteinExistence type="predicted"/>
<sequence length="630" mass="70659">LYTLELVQSLLLLHPPSILVSRYLTSVDGVRLRTMTRETVGGELTNVPAVLHGGIDADDAVLWRSVVLLHLNAHLVPIGILLLHNALAVLLHQVEHLLCSGLGVGSLWPRHLLLQPSRPIQHTAQLVSGVIVDDYPSQRRIRSHTIITILLFVLLISQLAKCVNVDRTLGRLLPSLLLPSALAIIFALQLTVFLLLHHLHLLVLLVIRAVSATSCSEAAIARSTILLLQWHQIVRLECFAPQLLPARPLLLVLLRLAERDHLFLSVKLAGDLELVHLQRHERLASHLHSRSRPRLLLLASDVDLSLVVQSEGALLLSLQLLVVLCEHLRRLRLSVLIVGLVEALARLALLQLHVALVALIVRHVRIDEHLLTVVEHALILQHENLVLATHEGVLRVADDQTGSDGVLLRAALLHRISRLLPLRLLLLLVHEIGHAKLFVHRIQHLRPLIRPLLVFLRATKLLHPSRRSIILVLLRQLLRLEHLVVHLPLLLRRLNLLPHLLLLLLLAQIVGRLVVDLDAVLEDDIDALGHRLVVIRSCVRLGRVIRLERRESERCAQLVRLLNGHGLRVAPIVLLALLGLGRWRGIGVFASRSLLSSRSIGRTLHRRILVTSRLALLRVLARHDRLPIWK</sequence>
<dbReference type="EMBL" id="BTSY01000001">
    <property type="protein sequence ID" value="GMT12477.1"/>
    <property type="molecule type" value="Genomic_DNA"/>
</dbReference>
<dbReference type="AlphaFoldDB" id="A0AAV5V2B1"/>
<evidence type="ECO:0000256" key="1">
    <source>
        <dbReference type="SAM" id="Phobius"/>
    </source>
</evidence>